<protein>
    <submittedName>
        <fullName evidence="3">Uncharacterized protein</fullName>
    </submittedName>
</protein>
<dbReference type="RefSeq" id="WP_072889313.1">
    <property type="nucleotide sequence ID" value="NZ_FRAE01000043.1"/>
</dbReference>
<keyword evidence="2" id="KW-0812">Transmembrane</keyword>
<keyword evidence="2" id="KW-0472">Membrane</keyword>
<gene>
    <name evidence="3" type="ORF">SAMN02744037_01856</name>
</gene>
<evidence type="ECO:0000313" key="4">
    <source>
        <dbReference type="Proteomes" id="UP000242497"/>
    </source>
</evidence>
<keyword evidence="2" id="KW-1133">Transmembrane helix</keyword>
<sequence length="147" mass="17471">MKEIFKIVLVPLLIFIGSEKLGKSFINFIGHRLNRYFTNPHSLGGRIVTQINNKPKLKDVLSFLLFVFLIIAVFWVYCTPDKELQYQKEIKILEKQLQNEKYKNQEIKIKYNKEIFDLKNQLTEQKSQIEILKLKESIKNNHTKESN</sequence>
<proteinExistence type="predicted"/>
<dbReference type="Proteomes" id="UP000242497">
    <property type="component" value="Unassembled WGS sequence"/>
</dbReference>
<organism evidence="3 4">
    <name type="scientific">Tepidibacter formicigenes DSM 15518</name>
    <dbReference type="NCBI Taxonomy" id="1123349"/>
    <lineage>
        <taxon>Bacteria</taxon>
        <taxon>Bacillati</taxon>
        <taxon>Bacillota</taxon>
        <taxon>Clostridia</taxon>
        <taxon>Peptostreptococcales</taxon>
        <taxon>Peptostreptococcaceae</taxon>
        <taxon>Tepidibacter</taxon>
    </lineage>
</organism>
<dbReference type="AlphaFoldDB" id="A0A1M6QIF9"/>
<name>A0A1M6QIF9_9FIRM</name>
<evidence type="ECO:0000256" key="2">
    <source>
        <dbReference type="SAM" id="Phobius"/>
    </source>
</evidence>
<reference evidence="4" key="1">
    <citation type="submission" date="2016-11" db="EMBL/GenBank/DDBJ databases">
        <authorList>
            <person name="Varghese N."/>
            <person name="Submissions S."/>
        </authorList>
    </citation>
    <scope>NUCLEOTIDE SEQUENCE [LARGE SCALE GENOMIC DNA]</scope>
    <source>
        <strain evidence="4">DSM 15518</strain>
    </source>
</reference>
<evidence type="ECO:0000256" key="1">
    <source>
        <dbReference type="SAM" id="Coils"/>
    </source>
</evidence>
<evidence type="ECO:0000313" key="3">
    <source>
        <dbReference type="EMBL" id="SHK19986.1"/>
    </source>
</evidence>
<feature type="transmembrane region" description="Helical" evidence="2">
    <location>
        <begin position="60"/>
        <end position="78"/>
    </location>
</feature>
<feature type="coiled-coil region" evidence="1">
    <location>
        <begin position="83"/>
        <end position="135"/>
    </location>
</feature>
<dbReference type="EMBL" id="FRAE01000043">
    <property type="protein sequence ID" value="SHK19986.1"/>
    <property type="molecule type" value="Genomic_DNA"/>
</dbReference>
<accession>A0A1M6QIF9</accession>
<keyword evidence="1" id="KW-0175">Coiled coil</keyword>
<keyword evidence="4" id="KW-1185">Reference proteome</keyword>